<dbReference type="InterPro" id="IPR027417">
    <property type="entry name" value="P-loop_NTPase"/>
</dbReference>
<dbReference type="SUPFAM" id="SSF52540">
    <property type="entry name" value="P-loop containing nucleoside triphosphate hydrolases"/>
    <property type="match status" value="1"/>
</dbReference>
<evidence type="ECO:0000256" key="1">
    <source>
        <dbReference type="SAM" id="MobiDB-lite"/>
    </source>
</evidence>
<dbReference type="Gene3D" id="3.40.50.300">
    <property type="entry name" value="P-loop containing nucleotide triphosphate hydrolases"/>
    <property type="match status" value="1"/>
</dbReference>
<dbReference type="AlphaFoldDB" id="A0A4Z1DY08"/>
<accession>A0A4Z1DY08</accession>
<dbReference type="Pfam" id="PF13671">
    <property type="entry name" value="AAA_33"/>
    <property type="match status" value="1"/>
</dbReference>
<reference evidence="2 3" key="1">
    <citation type="submission" date="2018-11" db="EMBL/GenBank/DDBJ databases">
        <title>Complete genome sequencing of the Actinobacteria Serinibacter sp. K3-2.</title>
        <authorList>
            <person name="Rakitin A.L."/>
            <person name="Beletsky A.V."/>
            <person name="Mardanov A.V."/>
            <person name="Ravin N.V."/>
            <person name="Gromova A.S."/>
            <person name="Filippova S.N."/>
            <person name="Gal'Chenko V.F."/>
        </authorList>
    </citation>
    <scope>NUCLEOTIDE SEQUENCE [LARGE SCALE GENOMIC DNA]</scope>
    <source>
        <strain evidence="2 3">K3-2</strain>
    </source>
</reference>
<evidence type="ECO:0000313" key="3">
    <source>
        <dbReference type="Proteomes" id="UP000297318"/>
    </source>
</evidence>
<feature type="region of interest" description="Disordered" evidence="1">
    <location>
        <begin position="144"/>
        <end position="165"/>
    </location>
</feature>
<organism evidence="2 3">
    <name type="scientific">Serinibacter arcticus</name>
    <dbReference type="NCBI Taxonomy" id="1655435"/>
    <lineage>
        <taxon>Bacteria</taxon>
        <taxon>Bacillati</taxon>
        <taxon>Actinomycetota</taxon>
        <taxon>Actinomycetes</taxon>
        <taxon>Micrococcales</taxon>
        <taxon>Beutenbergiaceae</taxon>
        <taxon>Serinibacter</taxon>
    </lineage>
</organism>
<proteinExistence type="predicted"/>
<name>A0A4Z1DY08_9MICO</name>
<protein>
    <submittedName>
        <fullName evidence="2">Putative ATP/GTP-binding protein</fullName>
    </submittedName>
</protein>
<comment type="caution">
    <text evidence="2">The sequence shown here is derived from an EMBL/GenBank/DDBJ whole genome shotgun (WGS) entry which is preliminary data.</text>
</comment>
<gene>
    <name evidence="2" type="ORF">SERN_2932</name>
</gene>
<evidence type="ECO:0000313" key="2">
    <source>
        <dbReference type="EMBL" id="TGO03920.1"/>
    </source>
</evidence>
<dbReference type="EMBL" id="RHPJ01000005">
    <property type="protein sequence ID" value="TGO03920.1"/>
    <property type="molecule type" value="Genomic_DNA"/>
</dbReference>
<dbReference type="Proteomes" id="UP000297318">
    <property type="component" value="Unassembled WGS sequence"/>
</dbReference>
<keyword evidence="3" id="KW-1185">Reference proteome</keyword>
<sequence length="165" mass="17707">MILLCGPAGSGKSTTARRLEAEGWVRLGWDEEAARRGYLGYPLPDGAQDDVHAAVQERLVGLVGEGRDVVVDTSFWQRALRTAYRELLAPVGVVPTTWYLRVPWPTLLARVTARTGSGPDDVVISEATLRRFVTGFEVPTADEGPLVVLDAEPEPESDAAPGPGG</sequence>
<dbReference type="OrthoDB" id="2639622at2"/>